<gene>
    <name evidence="2" type="ORF">EBB45_00505</name>
</gene>
<comment type="caution">
    <text evidence="2">The sequence shown here is derived from an EMBL/GenBank/DDBJ whole genome shotgun (WGS) entry which is preliminary data.</text>
</comment>
<dbReference type="Gene3D" id="3.90.640.20">
    <property type="entry name" value="Heat-shock cognate protein, ATPase"/>
    <property type="match status" value="1"/>
</dbReference>
<dbReference type="PANTHER" id="PTHR37841">
    <property type="entry name" value="GLR2918 PROTEIN"/>
    <property type="match status" value="1"/>
</dbReference>
<organism evidence="2 3">
    <name type="scientific">Lysinibacillus composti</name>
    <dbReference type="NCBI Taxonomy" id="720633"/>
    <lineage>
        <taxon>Bacteria</taxon>
        <taxon>Bacillati</taxon>
        <taxon>Bacillota</taxon>
        <taxon>Bacilli</taxon>
        <taxon>Bacillales</taxon>
        <taxon>Bacillaceae</taxon>
        <taxon>Lysinibacillus</taxon>
    </lineage>
</organism>
<dbReference type="Gene3D" id="3.30.565.40">
    <property type="entry name" value="Fervidobacterium nodosum Rt17-B1 like"/>
    <property type="match status" value="1"/>
</dbReference>
<dbReference type="InterPro" id="IPR021729">
    <property type="entry name" value="DUF3298"/>
</dbReference>
<dbReference type="InterPro" id="IPR032774">
    <property type="entry name" value="WG_beta_rep"/>
</dbReference>
<dbReference type="Pfam" id="PF11738">
    <property type="entry name" value="DUF3298"/>
    <property type="match status" value="1"/>
</dbReference>
<name>A0A3N9ULA1_9BACI</name>
<dbReference type="PANTHER" id="PTHR37841:SF1">
    <property type="entry name" value="DUF3298 DOMAIN-CONTAINING PROTEIN"/>
    <property type="match status" value="1"/>
</dbReference>
<evidence type="ECO:0000259" key="1">
    <source>
        <dbReference type="Pfam" id="PF11738"/>
    </source>
</evidence>
<dbReference type="InterPro" id="IPR037126">
    <property type="entry name" value="PdaC/RsiV-like_sf"/>
</dbReference>
<evidence type="ECO:0000313" key="2">
    <source>
        <dbReference type="EMBL" id="RQW76068.1"/>
    </source>
</evidence>
<evidence type="ECO:0000313" key="3">
    <source>
        <dbReference type="Proteomes" id="UP000274033"/>
    </source>
</evidence>
<protein>
    <submittedName>
        <fullName evidence="2">DUF3298 domain-containing protein</fullName>
    </submittedName>
</protein>
<dbReference type="EMBL" id="RRCT01000001">
    <property type="protein sequence ID" value="RQW76068.1"/>
    <property type="molecule type" value="Genomic_DNA"/>
</dbReference>
<feature type="domain" description="DUF3298" evidence="1">
    <location>
        <begin position="509"/>
        <end position="582"/>
    </location>
</feature>
<keyword evidence="3" id="KW-1185">Reference proteome</keyword>
<proteinExistence type="predicted"/>
<reference evidence="2 3" key="1">
    <citation type="journal article" date="2013" name="J. Microbiol.">
        <title>Lysinibacillus chungkukjangi sp. nov., isolated from Chungkukjang, Korean fermented soybean food.</title>
        <authorList>
            <person name="Kim S.J."/>
            <person name="Jang Y.H."/>
            <person name="Hamada M."/>
            <person name="Ahn J.H."/>
            <person name="Weon H.Y."/>
            <person name="Suzuki K."/>
            <person name="Whang K.S."/>
            <person name="Kwon S.W."/>
        </authorList>
    </citation>
    <scope>NUCLEOTIDE SEQUENCE [LARGE SCALE GENOMIC DNA]</scope>
    <source>
        <strain evidence="2 3">MCCC 1A12701</strain>
    </source>
</reference>
<dbReference type="Proteomes" id="UP000274033">
    <property type="component" value="Unassembled WGS sequence"/>
</dbReference>
<dbReference type="AlphaFoldDB" id="A0A3N9ULA1"/>
<accession>A0A3N9ULA1</accession>
<dbReference type="Pfam" id="PF14903">
    <property type="entry name" value="WG_beta_rep"/>
    <property type="match status" value="6"/>
</dbReference>
<sequence length="599" mass="68755">MSQRLGSILNKIINFDLQKPKRSGILDTSKLLPASIKKIGGTFWGFVNESGDFVIEPQYDYVFDFQENGLARVEKNGLYGLIDLQGNYIVQPRYRWIEPFSEGRAAVQTVNEKLPSYKLIDETGKGITKKYYNFIGSFYDGRAVFQQDHLYGYLTRNGREVIPPIYTSAEHFSDGKAIVKLSDNYYYLLDVNGKTLQKYPYPYIGKLSEGLIVFSEQEWFDDERKIGYMNEAGKVVIKPQYKYANEFMNGRAVIGMSDNFRQNSDEGVIDPKGKIIIQPKYNDVKLLGEDRIAVGKASNEENPYYGSVYALATTKGNFLTDFVFDNIEVFKDGKASATIKGNTFFIDLVGKRLKNLPTVEGSGTLALEDNIITANMDHRVYYYHENGSVIYQQHKIIPINEQIQIIEEKYKPNVNFFVYYPRIVGIQNKQVQKKTNQELKRLSNLQKISPNEALSYVYEGDFIIESLIKDLLTMQFTGYEYHFGAAHGTGIQNFVTLNVKNGEFYELQELFKPQSDFITKLSDMIKEQMLKEPEKYFSIDLYKGIKPNQNFTVTEDTLTIYFDSGEIAAYAVGFPKFTIPFSEIMELINEEGELWQALH</sequence>